<protein>
    <submittedName>
        <fullName evidence="1">Uncharacterized protein</fullName>
    </submittedName>
</protein>
<reference evidence="1 2" key="2">
    <citation type="journal article" date="2023" name="Mol. Biol. Evol.">
        <title>Genomics of Secondarily Temperate Adaptation in the Only Non-Antarctic Icefish.</title>
        <authorList>
            <person name="Rivera-Colon A.G."/>
            <person name="Rayamajhi N."/>
            <person name="Minhas B.F."/>
            <person name="Madrigal G."/>
            <person name="Bilyk K.T."/>
            <person name="Yoon V."/>
            <person name="Hune M."/>
            <person name="Gregory S."/>
            <person name="Cheng C.H.C."/>
            <person name="Catchen J.M."/>
        </authorList>
    </citation>
    <scope>NUCLEOTIDE SEQUENCE [LARGE SCALE GENOMIC DNA]</scope>
    <source>
        <strain evidence="1">JMC-PN-2008</strain>
    </source>
</reference>
<organism evidence="1 2">
    <name type="scientific">Eleginops maclovinus</name>
    <name type="common">Patagonian blennie</name>
    <name type="synonym">Eleginus maclovinus</name>
    <dbReference type="NCBI Taxonomy" id="56733"/>
    <lineage>
        <taxon>Eukaryota</taxon>
        <taxon>Metazoa</taxon>
        <taxon>Chordata</taxon>
        <taxon>Craniata</taxon>
        <taxon>Vertebrata</taxon>
        <taxon>Euteleostomi</taxon>
        <taxon>Actinopterygii</taxon>
        <taxon>Neopterygii</taxon>
        <taxon>Teleostei</taxon>
        <taxon>Neoteleostei</taxon>
        <taxon>Acanthomorphata</taxon>
        <taxon>Eupercaria</taxon>
        <taxon>Perciformes</taxon>
        <taxon>Notothenioidei</taxon>
        <taxon>Eleginopidae</taxon>
        <taxon>Eleginops</taxon>
    </lineage>
</organism>
<comment type="caution">
    <text evidence="1">The sequence shown here is derived from an EMBL/GenBank/DDBJ whole genome shotgun (WGS) entry which is preliminary data.</text>
</comment>
<sequence length="113" mass="12190">MPDGSSPVESRCVCRAEGNWVLGVDPLLGALSPSLSQDAPRAPVSLYLPVGRCGLSVVVSGVRYCGAAHAHWADCDVDGRGSEWVCAWQSDVCCFPRPTVELQLQHPEYKYTV</sequence>
<evidence type="ECO:0000313" key="2">
    <source>
        <dbReference type="Proteomes" id="UP001346869"/>
    </source>
</evidence>
<evidence type="ECO:0000313" key="1">
    <source>
        <dbReference type="EMBL" id="KAK5873282.1"/>
    </source>
</evidence>
<dbReference type="EMBL" id="JAUZQC010000003">
    <property type="protein sequence ID" value="KAK5873282.1"/>
    <property type="molecule type" value="Genomic_DNA"/>
</dbReference>
<accession>A0AAN8AY12</accession>
<dbReference type="Proteomes" id="UP001346869">
    <property type="component" value="Unassembled WGS sequence"/>
</dbReference>
<proteinExistence type="predicted"/>
<reference evidence="1 2" key="1">
    <citation type="journal article" date="2023" name="Genes (Basel)">
        <title>Chromosome-Level Genome Assembly and Circadian Gene Repertoire of the Patagonia Blennie Eleginops maclovinus-The Closest Ancestral Proxy of Antarctic Cryonotothenioids.</title>
        <authorList>
            <person name="Cheng C.C."/>
            <person name="Rivera-Colon A.G."/>
            <person name="Minhas B.F."/>
            <person name="Wilson L."/>
            <person name="Rayamajhi N."/>
            <person name="Vargas-Chacoff L."/>
            <person name="Catchen J.M."/>
        </authorList>
    </citation>
    <scope>NUCLEOTIDE SEQUENCE [LARGE SCALE GENOMIC DNA]</scope>
    <source>
        <strain evidence="1">JMC-PN-2008</strain>
    </source>
</reference>
<dbReference type="AlphaFoldDB" id="A0AAN8AY12"/>
<name>A0AAN8AY12_ELEMC</name>
<gene>
    <name evidence="1" type="ORF">PBY51_018334</name>
</gene>
<keyword evidence="2" id="KW-1185">Reference proteome</keyword>